<dbReference type="AlphaFoldDB" id="A0A846XZ88"/>
<dbReference type="EMBL" id="JAAXOP010000012">
    <property type="protein sequence ID" value="NKY52526.1"/>
    <property type="molecule type" value="Genomic_DNA"/>
</dbReference>
<feature type="transmembrane region" description="Helical" evidence="1">
    <location>
        <begin position="30"/>
        <end position="51"/>
    </location>
</feature>
<gene>
    <name evidence="2" type="ORF">HGA08_20180</name>
</gene>
<feature type="transmembrane region" description="Helical" evidence="1">
    <location>
        <begin position="72"/>
        <end position="105"/>
    </location>
</feature>
<keyword evidence="3" id="KW-1185">Reference proteome</keyword>
<keyword evidence="1" id="KW-0472">Membrane</keyword>
<organism evidence="2 3">
    <name type="scientific">Nocardia vermiculata</name>
    <dbReference type="NCBI Taxonomy" id="257274"/>
    <lineage>
        <taxon>Bacteria</taxon>
        <taxon>Bacillati</taxon>
        <taxon>Actinomycetota</taxon>
        <taxon>Actinomycetes</taxon>
        <taxon>Mycobacteriales</taxon>
        <taxon>Nocardiaceae</taxon>
        <taxon>Nocardia</taxon>
    </lineage>
</organism>
<accession>A0A846XZ88</accession>
<keyword evidence="1" id="KW-1133">Transmembrane helix</keyword>
<evidence type="ECO:0000256" key="1">
    <source>
        <dbReference type="SAM" id="Phobius"/>
    </source>
</evidence>
<sequence length="108" mass="11456">MNYPPPPPGYGYGYGYAPYRAPDHPQTNTVLVLGILSFFCAVVGPVAWVMGRRALREIDASNGMVGGRSQVQVGYIIGIVTTLLTAVSLVLVVFWFVLAIVLGVAAAS</sequence>
<evidence type="ECO:0000313" key="3">
    <source>
        <dbReference type="Proteomes" id="UP000565711"/>
    </source>
</evidence>
<proteinExistence type="predicted"/>
<protein>
    <submittedName>
        <fullName evidence="2">DUF4190 domain-containing protein</fullName>
    </submittedName>
</protein>
<name>A0A846XZ88_9NOCA</name>
<reference evidence="2 3" key="1">
    <citation type="submission" date="2020-04" db="EMBL/GenBank/DDBJ databases">
        <title>MicrobeNet Type strains.</title>
        <authorList>
            <person name="Nicholson A.C."/>
        </authorList>
    </citation>
    <scope>NUCLEOTIDE SEQUENCE [LARGE SCALE GENOMIC DNA]</scope>
    <source>
        <strain evidence="2 3">JCM 12354</strain>
    </source>
</reference>
<evidence type="ECO:0000313" key="2">
    <source>
        <dbReference type="EMBL" id="NKY52526.1"/>
    </source>
</evidence>
<keyword evidence="1" id="KW-0812">Transmembrane</keyword>
<dbReference type="RefSeq" id="WP_067878943.1">
    <property type="nucleotide sequence ID" value="NZ_JAAXOP010000012.1"/>
</dbReference>
<dbReference type="Proteomes" id="UP000565711">
    <property type="component" value="Unassembled WGS sequence"/>
</dbReference>
<comment type="caution">
    <text evidence="2">The sequence shown here is derived from an EMBL/GenBank/DDBJ whole genome shotgun (WGS) entry which is preliminary data.</text>
</comment>